<dbReference type="PROSITE" id="PS50865">
    <property type="entry name" value="ZF_MYND_2"/>
    <property type="match status" value="1"/>
</dbReference>
<dbReference type="SUPFAM" id="SSF144232">
    <property type="entry name" value="HIT/MYND zinc finger-like"/>
    <property type="match status" value="1"/>
</dbReference>
<dbReference type="AlphaFoldDB" id="A0A0H2S2B2"/>
<dbReference type="GO" id="GO:0008270">
    <property type="term" value="F:zinc ion binding"/>
    <property type="evidence" value="ECO:0007669"/>
    <property type="project" value="UniProtKB-KW"/>
</dbReference>
<dbReference type="PROSITE" id="PS01360">
    <property type="entry name" value="ZF_MYND_1"/>
    <property type="match status" value="1"/>
</dbReference>
<protein>
    <recommendedName>
        <fullName evidence="5">MYND-type domain-containing protein</fullName>
    </recommendedName>
</protein>
<dbReference type="Gene3D" id="6.10.140.2220">
    <property type="match status" value="1"/>
</dbReference>
<evidence type="ECO:0000313" key="6">
    <source>
        <dbReference type="EMBL" id="KLO18174.1"/>
    </source>
</evidence>
<reference evidence="6 7" key="1">
    <citation type="submission" date="2015-04" db="EMBL/GenBank/DDBJ databases">
        <title>Complete genome sequence of Schizopora paradoxa KUC8140, a cosmopolitan wood degrader in East Asia.</title>
        <authorList>
            <consortium name="DOE Joint Genome Institute"/>
            <person name="Min B."/>
            <person name="Park H."/>
            <person name="Jang Y."/>
            <person name="Kim J.-J."/>
            <person name="Kim K.H."/>
            <person name="Pangilinan J."/>
            <person name="Lipzen A."/>
            <person name="Riley R."/>
            <person name="Grigoriev I.V."/>
            <person name="Spatafora J.W."/>
            <person name="Choi I.-G."/>
        </authorList>
    </citation>
    <scope>NUCLEOTIDE SEQUENCE [LARGE SCALE GENOMIC DNA]</scope>
    <source>
        <strain evidence="6 7">KUC8140</strain>
    </source>
</reference>
<keyword evidence="1" id="KW-0479">Metal-binding</keyword>
<proteinExistence type="predicted"/>
<name>A0A0H2S2B2_9AGAM</name>
<evidence type="ECO:0000256" key="4">
    <source>
        <dbReference type="PROSITE-ProRule" id="PRU00134"/>
    </source>
</evidence>
<evidence type="ECO:0000259" key="5">
    <source>
        <dbReference type="PROSITE" id="PS50865"/>
    </source>
</evidence>
<accession>A0A0H2S2B2</accession>
<dbReference type="Proteomes" id="UP000053477">
    <property type="component" value="Unassembled WGS sequence"/>
</dbReference>
<keyword evidence="2 4" id="KW-0863">Zinc-finger</keyword>
<dbReference type="InParanoid" id="A0A0H2S2B2"/>
<dbReference type="Pfam" id="PF01753">
    <property type="entry name" value="zf-MYND"/>
    <property type="match status" value="1"/>
</dbReference>
<gene>
    <name evidence="6" type="ORF">SCHPADRAFT_886439</name>
</gene>
<sequence>MSCTLGLGALNTPYFSQHSQQFRQCWPDVISWSKAIFRGRKYRNGDDPDFITTFFSAISQVFDVATSIDSGENLVSNEDILHFAVELWKGDDDGALKPMYYATSPLLAYLNQDAGRIKTFCEGSSTDPFLLVQTIIARFDAAVNSTSKTLITMLVILDLAELLFRLSTHHYSTVRRMFIIIETFVLTPNDAILPAMLRFGFLRVLITVAAKSDEYKYGDQSTLILSKLQLALELKGVVSSAVASMGILANRTDFDLPKMLQSTDPKFREEWKRFESRLLEYAVVFELLQQGYAEERGICVSCRKRTFSKELRKCAGCEIALYCSTTCEKDDWFRHKAGCQSVGKESATLAQRRNIPVDYLGVHLRHDCTPHRFEVFDYRRALDEDDSQPLFRKAPIFPLLAKEAMRARVDEKDKSCLLLVVKTVWQVDMPYLVYLENFLPIDDDLETASCTNCLTCLDGEGNIIFPRTDDIVEETMSRFYASPNSDWRARWIDKPFESLARQAAPYATTRVTRHSTIYPDSSIDLQLSLTIENLTDIRGLRLMEQHGTTATVHKRCVKGTESLDNDKICRAVISCTLGIGALGSAYFTQHNQQFHQCWPHVISWYKAIFRGHKYRNGKDFIGTFFFAIAKMFGIAISIDSGQDLLCNEDIFHFAVDLWKGDEDGVLTPTFYATRPLLAYLSENEGQINSFCERSAYDPFLFVQTIIARFDTAVFSTPKGNAKIIADLADLLSRFVKGNVEPVTAVLLWSSNAIPALCRCLDALLDDVPQTEQHDFTIRWVFNVIVSFVTTNTVILPTTLRTGFLRVLITIAANPDKYEDEDQSTSVLSDIQPALALKSVVFAAINSMRILAHKTNFNLPRMLRSANPNFREEWKCFESRLLEHAVTYELLRHGVAKGPLQEIFGNARDAVSCEKDDWVRHKADCESAEKDFGTPLVAAYSRIVRRFATLQVNRFWRSISALAQRQNIPIDYLGVYIHHDCTPYKFEVFDCRRELDDSRAVFRESPTFPLLAKEAIRARVDEGDKSCLMLVVRTIWLNDMPYLVYLDDNLSINDDLETESSIKSTTYLDGDGNILFPRTNDVVEETLSRFYALPNTNWRSRWIDKPFESLARQAAIDFL</sequence>
<evidence type="ECO:0000256" key="3">
    <source>
        <dbReference type="ARBA" id="ARBA00022833"/>
    </source>
</evidence>
<dbReference type="InterPro" id="IPR002893">
    <property type="entry name" value="Znf_MYND"/>
</dbReference>
<dbReference type="STRING" id="27342.A0A0H2S2B2"/>
<evidence type="ECO:0000256" key="2">
    <source>
        <dbReference type="ARBA" id="ARBA00022771"/>
    </source>
</evidence>
<evidence type="ECO:0000256" key="1">
    <source>
        <dbReference type="ARBA" id="ARBA00022723"/>
    </source>
</evidence>
<evidence type="ECO:0000313" key="7">
    <source>
        <dbReference type="Proteomes" id="UP000053477"/>
    </source>
</evidence>
<keyword evidence="7" id="KW-1185">Reference proteome</keyword>
<organism evidence="6 7">
    <name type="scientific">Schizopora paradoxa</name>
    <dbReference type="NCBI Taxonomy" id="27342"/>
    <lineage>
        <taxon>Eukaryota</taxon>
        <taxon>Fungi</taxon>
        <taxon>Dikarya</taxon>
        <taxon>Basidiomycota</taxon>
        <taxon>Agaricomycotina</taxon>
        <taxon>Agaricomycetes</taxon>
        <taxon>Hymenochaetales</taxon>
        <taxon>Schizoporaceae</taxon>
        <taxon>Schizopora</taxon>
    </lineage>
</organism>
<keyword evidence="3" id="KW-0862">Zinc</keyword>
<dbReference type="OrthoDB" id="432970at2759"/>
<feature type="domain" description="MYND-type" evidence="5">
    <location>
        <begin position="299"/>
        <end position="339"/>
    </location>
</feature>
<dbReference type="EMBL" id="KQ085897">
    <property type="protein sequence ID" value="KLO18174.1"/>
    <property type="molecule type" value="Genomic_DNA"/>
</dbReference>